<dbReference type="NCBIfam" id="TIGR00055">
    <property type="entry name" value="uppS"/>
    <property type="match status" value="1"/>
</dbReference>
<dbReference type="GO" id="GO:0005829">
    <property type="term" value="C:cytosol"/>
    <property type="evidence" value="ECO:0007669"/>
    <property type="project" value="TreeGrafter"/>
</dbReference>
<evidence type="ECO:0000313" key="3">
    <source>
        <dbReference type="EMBL" id="SVA38145.1"/>
    </source>
</evidence>
<organism evidence="3">
    <name type="scientific">marine metagenome</name>
    <dbReference type="NCBI Taxonomy" id="408172"/>
    <lineage>
        <taxon>unclassified sequences</taxon>
        <taxon>metagenomes</taxon>
        <taxon>ecological metagenomes</taxon>
    </lineage>
</organism>
<accession>A0A381VCP9</accession>
<dbReference type="HAMAP" id="MF_01139">
    <property type="entry name" value="ISPT"/>
    <property type="match status" value="1"/>
</dbReference>
<dbReference type="CDD" id="cd00475">
    <property type="entry name" value="Cis_IPPS"/>
    <property type="match status" value="1"/>
</dbReference>
<reference evidence="3" key="1">
    <citation type="submission" date="2018-05" db="EMBL/GenBank/DDBJ databases">
        <authorList>
            <person name="Lanie J.A."/>
            <person name="Ng W.-L."/>
            <person name="Kazmierczak K.M."/>
            <person name="Andrzejewski T.M."/>
            <person name="Davidsen T.M."/>
            <person name="Wayne K.J."/>
            <person name="Tettelin H."/>
            <person name="Glass J.I."/>
            <person name="Rusch D."/>
            <person name="Podicherti R."/>
            <person name="Tsui H.-C.T."/>
            <person name="Winkler M.E."/>
        </authorList>
    </citation>
    <scope>NUCLEOTIDE SEQUENCE</scope>
</reference>
<dbReference type="SUPFAM" id="SSF64005">
    <property type="entry name" value="Undecaprenyl diphosphate synthase"/>
    <property type="match status" value="1"/>
</dbReference>
<keyword evidence="2" id="KW-0808">Transferase</keyword>
<dbReference type="Pfam" id="PF01255">
    <property type="entry name" value="Prenyltransf"/>
    <property type="match status" value="1"/>
</dbReference>
<dbReference type="PANTHER" id="PTHR10291:SF0">
    <property type="entry name" value="DEHYDRODOLICHYL DIPHOSPHATE SYNTHASE 2"/>
    <property type="match status" value="1"/>
</dbReference>
<dbReference type="AlphaFoldDB" id="A0A381VCP9"/>
<evidence type="ECO:0000256" key="2">
    <source>
        <dbReference type="ARBA" id="ARBA00022679"/>
    </source>
</evidence>
<gene>
    <name evidence="3" type="ORF">METZ01_LOCUS90999</name>
</gene>
<dbReference type="Gene3D" id="3.40.1180.10">
    <property type="entry name" value="Decaprenyl diphosphate synthase-like"/>
    <property type="match status" value="1"/>
</dbReference>
<dbReference type="EMBL" id="UINC01008477">
    <property type="protein sequence ID" value="SVA38145.1"/>
    <property type="molecule type" value="Genomic_DNA"/>
</dbReference>
<dbReference type="GO" id="GO:0000287">
    <property type="term" value="F:magnesium ion binding"/>
    <property type="evidence" value="ECO:0007669"/>
    <property type="project" value="TreeGrafter"/>
</dbReference>
<dbReference type="InterPro" id="IPR001441">
    <property type="entry name" value="UPP_synth-like"/>
</dbReference>
<name>A0A381VCP9_9ZZZZ</name>
<protein>
    <recommendedName>
        <fullName evidence="4">Isoprenyl transferase</fullName>
    </recommendedName>
</protein>
<dbReference type="PROSITE" id="PS01066">
    <property type="entry name" value="UPP_SYNTHASE"/>
    <property type="match status" value="1"/>
</dbReference>
<evidence type="ECO:0000256" key="1">
    <source>
        <dbReference type="ARBA" id="ARBA00001946"/>
    </source>
</evidence>
<evidence type="ECO:0008006" key="4">
    <source>
        <dbReference type="Google" id="ProtNLM"/>
    </source>
</evidence>
<dbReference type="FunFam" id="3.40.1180.10:FF:000001">
    <property type="entry name" value="(2E,6E)-farnesyl-diphosphate-specific ditrans,polycis-undecaprenyl-diphosphate synthase"/>
    <property type="match status" value="1"/>
</dbReference>
<comment type="cofactor">
    <cofactor evidence="1">
        <name>Mg(2+)</name>
        <dbReference type="ChEBI" id="CHEBI:18420"/>
    </cofactor>
</comment>
<sequence length="239" mass="27203">MTGTSVSNTSEALEHVAIIMDGNGRWANSRGLIRSEGHRQGATNLREVVEAFAKEGVSFITLYAFSMENWQRPPKEVQNLFDLLVESVAKNIEGLHRDGVRIQHIGNMVDLPCEVREAIRHAEEVTQNNHQVTLSVAFNYGGRAEIIEAVKKIIKDSIPFSDITEKIIEDRLYTTGLPDPDLIIRTAGEKRLSNFLIWQSAYSEYYFTDVLWPDFGEADVRKAIREYKSRRRKFGTLES</sequence>
<dbReference type="GO" id="GO:0030145">
    <property type="term" value="F:manganese ion binding"/>
    <property type="evidence" value="ECO:0007669"/>
    <property type="project" value="TreeGrafter"/>
</dbReference>
<dbReference type="InterPro" id="IPR018520">
    <property type="entry name" value="UPP_synth-like_CS"/>
</dbReference>
<dbReference type="PANTHER" id="PTHR10291">
    <property type="entry name" value="DEHYDRODOLICHYL DIPHOSPHATE SYNTHASE FAMILY MEMBER"/>
    <property type="match status" value="1"/>
</dbReference>
<dbReference type="InterPro" id="IPR036424">
    <property type="entry name" value="UPP_synth-like_sf"/>
</dbReference>
<proteinExistence type="inferred from homology"/>
<dbReference type="GO" id="GO:0016094">
    <property type="term" value="P:polyprenol biosynthetic process"/>
    <property type="evidence" value="ECO:0007669"/>
    <property type="project" value="TreeGrafter"/>
</dbReference>
<dbReference type="GO" id="GO:0008834">
    <property type="term" value="F:ditrans,polycis-undecaprenyl-diphosphate synthase [(2E,6E)-farnesyl-diphosphate specific] activity"/>
    <property type="evidence" value="ECO:0007669"/>
    <property type="project" value="TreeGrafter"/>
</dbReference>